<proteinExistence type="predicted"/>
<sequence>MGPKPRFNDPLEASSYFHPIGTNPYQHLRKRLVEQIIAQGYDYDTLTEIPVDWSNDQDTNGHISNPVYGRYASTGNVRLFESFASTIGDISREMLSGKEIGPLLKGYHYDLKRPASYPDAVIVGNRLSKLLADRYFTTTTIWSLRQQCVVAELRGWIVFVDPATGRPVDLVEKGEPYATLWKHIEEKVERANTLLGKWNTEHRPREKL</sequence>
<keyword evidence="2" id="KW-1185">Reference proteome</keyword>
<evidence type="ECO:0000313" key="1">
    <source>
        <dbReference type="EMBL" id="KAF2464005.1"/>
    </source>
</evidence>
<name>A0ACB6QBX5_9PLEO</name>
<reference evidence="1" key="1">
    <citation type="journal article" date="2020" name="Stud. Mycol.">
        <title>101 Dothideomycetes genomes: a test case for predicting lifestyles and emergence of pathogens.</title>
        <authorList>
            <person name="Haridas S."/>
            <person name="Albert R."/>
            <person name="Binder M."/>
            <person name="Bloem J."/>
            <person name="Labutti K."/>
            <person name="Salamov A."/>
            <person name="Andreopoulos B."/>
            <person name="Baker S."/>
            <person name="Barry K."/>
            <person name="Bills G."/>
            <person name="Bluhm B."/>
            <person name="Cannon C."/>
            <person name="Castanera R."/>
            <person name="Culley D."/>
            <person name="Daum C."/>
            <person name="Ezra D."/>
            <person name="Gonzalez J."/>
            <person name="Henrissat B."/>
            <person name="Kuo A."/>
            <person name="Liang C."/>
            <person name="Lipzen A."/>
            <person name="Lutzoni F."/>
            <person name="Magnuson J."/>
            <person name="Mondo S."/>
            <person name="Nolan M."/>
            <person name="Ohm R."/>
            <person name="Pangilinan J."/>
            <person name="Park H.-J."/>
            <person name="Ramirez L."/>
            <person name="Alfaro M."/>
            <person name="Sun H."/>
            <person name="Tritt A."/>
            <person name="Yoshinaga Y."/>
            <person name="Zwiers L.-H."/>
            <person name="Turgeon B."/>
            <person name="Goodwin S."/>
            <person name="Spatafora J."/>
            <person name="Crous P."/>
            <person name="Grigoriev I."/>
        </authorList>
    </citation>
    <scope>NUCLEOTIDE SEQUENCE</scope>
    <source>
        <strain evidence="1">ATCC 200398</strain>
    </source>
</reference>
<gene>
    <name evidence="1" type="ORF">BDR25DRAFT_104134</name>
</gene>
<protein>
    <submittedName>
        <fullName evidence="1">Uncharacterized protein</fullName>
    </submittedName>
</protein>
<organism evidence="1 2">
    <name type="scientific">Lindgomyces ingoldianus</name>
    <dbReference type="NCBI Taxonomy" id="673940"/>
    <lineage>
        <taxon>Eukaryota</taxon>
        <taxon>Fungi</taxon>
        <taxon>Dikarya</taxon>
        <taxon>Ascomycota</taxon>
        <taxon>Pezizomycotina</taxon>
        <taxon>Dothideomycetes</taxon>
        <taxon>Pleosporomycetidae</taxon>
        <taxon>Pleosporales</taxon>
        <taxon>Lindgomycetaceae</taxon>
        <taxon>Lindgomyces</taxon>
    </lineage>
</organism>
<dbReference type="Proteomes" id="UP000799755">
    <property type="component" value="Unassembled WGS sequence"/>
</dbReference>
<accession>A0ACB6QBX5</accession>
<evidence type="ECO:0000313" key="2">
    <source>
        <dbReference type="Proteomes" id="UP000799755"/>
    </source>
</evidence>
<comment type="caution">
    <text evidence="1">The sequence shown here is derived from an EMBL/GenBank/DDBJ whole genome shotgun (WGS) entry which is preliminary data.</text>
</comment>
<dbReference type="EMBL" id="MU003541">
    <property type="protein sequence ID" value="KAF2464005.1"/>
    <property type="molecule type" value="Genomic_DNA"/>
</dbReference>